<evidence type="ECO:0000256" key="1">
    <source>
        <dbReference type="ARBA" id="ARBA00004141"/>
    </source>
</evidence>
<accession>A0ABV0U5N0</accession>
<dbReference type="InterPro" id="IPR006603">
    <property type="entry name" value="PQ-loop_rpt"/>
</dbReference>
<dbReference type="PANTHER" id="PTHR14856:SF10">
    <property type="entry name" value="SOLUTE CARRIER FAMILY 66 MEMBER 2"/>
    <property type="match status" value="1"/>
</dbReference>
<name>A0ABV0U5N0_9TELE</name>
<evidence type="ECO:0000256" key="6">
    <source>
        <dbReference type="ARBA" id="ARBA00040648"/>
    </source>
</evidence>
<keyword evidence="4 8" id="KW-1133">Transmembrane helix</keyword>
<evidence type="ECO:0000256" key="4">
    <source>
        <dbReference type="ARBA" id="ARBA00022989"/>
    </source>
</evidence>
<evidence type="ECO:0000256" key="2">
    <source>
        <dbReference type="ARBA" id="ARBA00022692"/>
    </source>
</evidence>
<evidence type="ECO:0000256" key="5">
    <source>
        <dbReference type="ARBA" id="ARBA00023136"/>
    </source>
</evidence>
<organism evidence="9 10">
    <name type="scientific">Ilyodon furcidens</name>
    <name type="common">goldbreast splitfin</name>
    <dbReference type="NCBI Taxonomy" id="33524"/>
    <lineage>
        <taxon>Eukaryota</taxon>
        <taxon>Metazoa</taxon>
        <taxon>Chordata</taxon>
        <taxon>Craniata</taxon>
        <taxon>Vertebrata</taxon>
        <taxon>Euteleostomi</taxon>
        <taxon>Actinopterygii</taxon>
        <taxon>Neopterygii</taxon>
        <taxon>Teleostei</taxon>
        <taxon>Neoteleostei</taxon>
        <taxon>Acanthomorphata</taxon>
        <taxon>Ovalentaria</taxon>
        <taxon>Atherinomorphae</taxon>
        <taxon>Cyprinodontiformes</taxon>
        <taxon>Goodeidae</taxon>
        <taxon>Ilyodon</taxon>
    </lineage>
</organism>
<sequence>MEDEVFEHVVSVFGTLVSWVAAGAIMFGGVVPYIPQYRDIRQTQKAEGFSTYVCLVLLVANILRILFRFGRYYEMPLLWQSIIMIGTMLVMLNLCTNVRMATDLSTKRRSFLDFDWTYFWSWSRFMDYVQCVLAFTLVAAYITYLLLDSALFVETLGFLAVFTEAMLGTPQLYCNYQNKSTDGMRLRHVRLLDGEF</sequence>
<feature type="transmembrane region" description="Helical" evidence="8">
    <location>
        <begin position="79"/>
        <end position="100"/>
    </location>
</feature>
<gene>
    <name evidence="9" type="ORF">ILYODFUR_015613</name>
</gene>
<comment type="subcellular location">
    <subcellularLocation>
        <location evidence="1">Membrane</location>
        <topology evidence="1">Multi-pass membrane protein</topology>
    </subcellularLocation>
</comment>
<proteinExistence type="predicted"/>
<feature type="transmembrane region" description="Helical" evidence="8">
    <location>
        <begin position="46"/>
        <end position="67"/>
    </location>
</feature>
<evidence type="ECO:0000256" key="3">
    <source>
        <dbReference type="ARBA" id="ARBA00022737"/>
    </source>
</evidence>
<feature type="transmembrane region" description="Helical" evidence="8">
    <location>
        <begin position="128"/>
        <end position="147"/>
    </location>
</feature>
<evidence type="ECO:0000256" key="8">
    <source>
        <dbReference type="SAM" id="Phobius"/>
    </source>
</evidence>
<dbReference type="InterPro" id="IPR052241">
    <property type="entry name" value="SLC66/Scramblase_ANY1"/>
</dbReference>
<evidence type="ECO:0000256" key="7">
    <source>
        <dbReference type="ARBA" id="ARBA00043159"/>
    </source>
</evidence>
<dbReference type="PANTHER" id="PTHR14856">
    <property type="entry name" value="PQ-LOOP REPEAT-CONTAINING PROTEIN 1-LIKE PROTEIN"/>
    <property type="match status" value="1"/>
</dbReference>
<dbReference type="SUPFAM" id="SSF81442">
    <property type="entry name" value="Cytochrome c oxidase subunit I-like"/>
    <property type="match status" value="1"/>
</dbReference>
<keyword evidence="3" id="KW-0677">Repeat</keyword>
<keyword evidence="5 8" id="KW-0472">Membrane</keyword>
<feature type="transmembrane region" description="Helical" evidence="8">
    <location>
        <begin position="12"/>
        <end position="34"/>
    </location>
</feature>
<dbReference type="InterPro" id="IPR036927">
    <property type="entry name" value="Cyt_c_oxase-like_su1_sf"/>
</dbReference>
<dbReference type="Gene3D" id="1.20.1280.290">
    <property type="match status" value="1"/>
</dbReference>
<keyword evidence="2 8" id="KW-0812">Transmembrane</keyword>
<protein>
    <recommendedName>
        <fullName evidence="6">Solute carrier family 66 member 2</fullName>
    </recommendedName>
    <alternativeName>
        <fullName evidence="7">PQ-loop repeat-containing protein 1</fullName>
    </alternativeName>
</protein>
<dbReference type="EMBL" id="JAHRIQ010059305">
    <property type="protein sequence ID" value="MEQ2240499.1"/>
    <property type="molecule type" value="Genomic_DNA"/>
</dbReference>
<evidence type="ECO:0000313" key="10">
    <source>
        <dbReference type="Proteomes" id="UP001482620"/>
    </source>
</evidence>
<comment type="caution">
    <text evidence="9">The sequence shown here is derived from an EMBL/GenBank/DDBJ whole genome shotgun (WGS) entry which is preliminary data.</text>
</comment>
<keyword evidence="10" id="KW-1185">Reference proteome</keyword>
<reference evidence="9 10" key="1">
    <citation type="submission" date="2021-06" db="EMBL/GenBank/DDBJ databases">
        <authorList>
            <person name="Palmer J.M."/>
        </authorList>
    </citation>
    <scope>NUCLEOTIDE SEQUENCE [LARGE SCALE GENOMIC DNA]</scope>
    <source>
        <strain evidence="10">if_2019</strain>
        <tissue evidence="9">Muscle</tissue>
    </source>
</reference>
<dbReference type="Proteomes" id="UP001482620">
    <property type="component" value="Unassembled WGS sequence"/>
</dbReference>
<dbReference type="Pfam" id="PF04193">
    <property type="entry name" value="PQ-loop"/>
    <property type="match status" value="2"/>
</dbReference>
<evidence type="ECO:0000313" key="9">
    <source>
        <dbReference type="EMBL" id="MEQ2240499.1"/>
    </source>
</evidence>